<feature type="transmembrane region" description="Helical" evidence="6">
    <location>
        <begin position="278"/>
        <end position="299"/>
    </location>
</feature>
<keyword evidence="3 6" id="KW-0812">Transmembrane</keyword>
<feature type="domain" description="Major facilitator superfamily (MFS) profile" evidence="7">
    <location>
        <begin position="40"/>
        <end position="463"/>
    </location>
</feature>
<keyword evidence="9" id="KW-1185">Reference proteome</keyword>
<evidence type="ECO:0000313" key="9">
    <source>
        <dbReference type="Proteomes" id="UP000799439"/>
    </source>
</evidence>
<dbReference type="InterPro" id="IPR020846">
    <property type="entry name" value="MFS_dom"/>
</dbReference>
<dbReference type="EMBL" id="ML996087">
    <property type="protein sequence ID" value="KAF2151645.1"/>
    <property type="molecule type" value="Genomic_DNA"/>
</dbReference>
<evidence type="ECO:0000256" key="3">
    <source>
        <dbReference type="ARBA" id="ARBA00022692"/>
    </source>
</evidence>
<feature type="transmembrane region" description="Helical" evidence="6">
    <location>
        <begin position="311"/>
        <end position="332"/>
    </location>
</feature>
<feature type="transmembrane region" description="Helical" evidence="6">
    <location>
        <begin position="107"/>
        <end position="126"/>
    </location>
</feature>
<evidence type="ECO:0000256" key="4">
    <source>
        <dbReference type="ARBA" id="ARBA00022989"/>
    </source>
</evidence>
<dbReference type="OrthoDB" id="2962993at2759"/>
<protein>
    <submittedName>
        <fullName evidence="8">MFS general substrate transporter</fullName>
    </submittedName>
</protein>
<feature type="transmembrane region" description="Helical" evidence="6">
    <location>
        <begin position="199"/>
        <end position="221"/>
    </location>
</feature>
<feature type="transmembrane region" description="Helical" evidence="6">
    <location>
        <begin position="167"/>
        <end position="187"/>
    </location>
</feature>
<sequence length="492" mass="54630">MTRADMIAAIDALAADPDISFDTFAHINTSKLLRRIDLHIIPMLTLLYLLSYMDRSNIGNAAIAGLTRDLRMDSRQLNWCLTVYIFSYSVCEIPSNMILRKFRPSTYLPSIMVAWGVVLTLMGIVQSYHGLLIARVFLGVAEAGLFPGMVYFNTQWYRRYELQVRQAYFWSAASTAGAFSGLLAYGISFMDGVGSLSGWRWIFILEGLFTILIAFFSYFLLTDYPQTASFLSIEERIFLTHRLRYSPQSTHSSSSSPIPESHATGLPYILQALRDPQIYLSILIYWGYNCPLYGISLYLPSIVADLGYTSTTAQLMTVPIYASASLITILTAHLSDRLALRSPPLILGLITVLIGFGLCIVTPYHPGVTYAGLFIAAAGTYSCQAGNITWLANNLSGSYKRAVGIGMQIGLGNIGGAIAGTFYRDRDRPRYVRGHGLEMVMVGIGLVAAGLQVARYSLVNRWREKRVERGEVGEVEEMAREGDGAVTWRYTL</sequence>
<dbReference type="InterPro" id="IPR011701">
    <property type="entry name" value="MFS"/>
</dbReference>
<keyword evidence="5 6" id="KW-0472">Membrane</keyword>
<keyword evidence="4 6" id="KW-1133">Transmembrane helix</keyword>
<accession>A0A9P4J1N1</accession>
<dbReference type="Proteomes" id="UP000799439">
    <property type="component" value="Unassembled WGS sequence"/>
</dbReference>
<name>A0A9P4J1N1_9PEZI</name>
<feature type="transmembrane region" description="Helical" evidence="6">
    <location>
        <begin position="344"/>
        <end position="364"/>
    </location>
</feature>
<keyword evidence="2" id="KW-0813">Transport</keyword>
<evidence type="ECO:0000256" key="5">
    <source>
        <dbReference type="ARBA" id="ARBA00023136"/>
    </source>
</evidence>
<dbReference type="FunFam" id="1.20.1250.20:FF:000068">
    <property type="entry name" value="MFS general substrate transporter"/>
    <property type="match status" value="1"/>
</dbReference>
<feature type="transmembrane region" description="Helical" evidence="6">
    <location>
        <begin position="132"/>
        <end position="152"/>
    </location>
</feature>
<proteinExistence type="predicted"/>
<feature type="transmembrane region" description="Helical" evidence="6">
    <location>
        <begin position="370"/>
        <end position="390"/>
    </location>
</feature>
<dbReference type="SUPFAM" id="SSF103473">
    <property type="entry name" value="MFS general substrate transporter"/>
    <property type="match status" value="1"/>
</dbReference>
<dbReference type="InterPro" id="IPR036259">
    <property type="entry name" value="MFS_trans_sf"/>
</dbReference>
<reference evidence="8" key="1">
    <citation type="journal article" date="2020" name="Stud. Mycol.">
        <title>101 Dothideomycetes genomes: a test case for predicting lifestyles and emergence of pathogens.</title>
        <authorList>
            <person name="Haridas S."/>
            <person name="Albert R."/>
            <person name="Binder M."/>
            <person name="Bloem J."/>
            <person name="Labutti K."/>
            <person name="Salamov A."/>
            <person name="Andreopoulos B."/>
            <person name="Baker S."/>
            <person name="Barry K."/>
            <person name="Bills G."/>
            <person name="Bluhm B."/>
            <person name="Cannon C."/>
            <person name="Castanera R."/>
            <person name="Culley D."/>
            <person name="Daum C."/>
            <person name="Ezra D."/>
            <person name="Gonzalez J."/>
            <person name="Henrissat B."/>
            <person name="Kuo A."/>
            <person name="Liang C."/>
            <person name="Lipzen A."/>
            <person name="Lutzoni F."/>
            <person name="Magnuson J."/>
            <person name="Mondo S."/>
            <person name="Nolan M."/>
            <person name="Ohm R."/>
            <person name="Pangilinan J."/>
            <person name="Park H.-J."/>
            <person name="Ramirez L."/>
            <person name="Alfaro M."/>
            <person name="Sun H."/>
            <person name="Tritt A."/>
            <person name="Yoshinaga Y."/>
            <person name="Zwiers L.-H."/>
            <person name="Turgeon B."/>
            <person name="Goodwin S."/>
            <person name="Spatafora J."/>
            <person name="Crous P."/>
            <person name="Grigoriev I."/>
        </authorList>
    </citation>
    <scope>NUCLEOTIDE SEQUENCE</scope>
    <source>
        <strain evidence="8">CBS 260.36</strain>
    </source>
</reference>
<evidence type="ECO:0000259" key="7">
    <source>
        <dbReference type="PROSITE" id="PS50850"/>
    </source>
</evidence>
<dbReference type="GO" id="GO:0022857">
    <property type="term" value="F:transmembrane transporter activity"/>
    <property type="evidence" value="ECO:0007669"/>
    <property type="project" value="InterPro"/>
</dbReference>
<evidence type="ECO:0000256" key="1">
    <source>
        <dbReference type="ARBA" id="ARBA00004141"/>
    </source>
</evidence>
<feature type="transmembrane region" description="Helical" evidence="6">
    <location>
        <begin position="435"/>
        <end position="456"/>
    </location>
</feature>
<evidence type="ECO:0000256" key="6">
    <source>
        <dbReference type="SAM" id="Phobius"/>
    </source>
</evidence>
<comment type="subcellular location">
    <subcellularLocation>
        <location evidence="1">Membrane</location>
        <topology evidence="1">Multi-pass membrane protein</topology>
    </subcellularLocation>
</comment>
<dbReference type="FunFam" id="1.20.1250.20:FF:000034">
    <property type="entry name" value="MFS general substrate transporter"/>
    <property type="match status" value="1"/>
</dbReference>
<evidence type="ECO:0000256" key="2">
    <source>
        <dbReference type="ARBA" id="ARBA00022448"/>
    </source>
</evidence>
<comment type="caution">
    <text evidence="8">The sequence shown here is derived from an EMBL/GenBank/DDBJ whole genome shotgun (WGS) entry which is preliminary data.</text>
</comment>
<gene>
    <name evidence="8" type="ORF">K461DRAFT_286641</name>
</gene>
<organism evidence="8 9">
    <name type="scientific">Myriangium duriaei CBS 260.36</name>
    <dbReference type="NCBI Taxonomy" id="1168546"/>
    <lineage>
        <taxon>Eukaryota</taxon>
        <taxon>Fungi</taxon>
        <taxon>Dikarya</taxon>
        <taxon>Ascomycota</taxon>
        <taxon>Pezizomycotina</taxon>
        <taxon>Dothideomycetes</taxon>
        <taxon>Dothideomycetidae</taxon>
        <taxon>Myriangiales</taxon>
        <taxon>Myriangiaceae</taxon>
        <taxon>Myriangium</taxon>
    </lineage>
</organism>
<dbReference type="Pfam" id="PF07690">
    <property type="entry name" value="MFS_1"/>
    <property type="match status" value="1"/>
</dbReference>
<dbReference type="AlphaFoldDB" id="A0A9P4J1N1"/>
<evidence type="ECO:0000313" key="8">
    <source>
        <dbReference type="EMBL" id="KAF2151645.1"/>
    </source>
</evidence>
<dbReference type="PANTHER" id="PTHR43791:SF18">
    <property type="entry name" value="NICOTINIC ACID TRANSPORTER TNA1, PUTATIVE (AFU_ORTHOLOGUE AFUA_3G03820)-RELATED"/>
    <property type="match status" value="1"/>
</dbReference>
<dbReference type="PROSITE" id="PS50850">
    <property type="entry name" value="MFS"/>
    <property type="match status" value="1"/>
</dbReference>
<feature type="transmembrane region" description="Helical" evidence="6">
    <location>
        <begin position="402"/>
        <end position="423"/>
    </location>
</feature>
<dbReference type="GO" id="GO:0016020">
    <property type="term" value="C:membrane"/>
    <property type="evidence" value="ECO:0007669"/>
    <property type="project" value="UniProtKB-SubCell"/>
</dbReference>
<dbReference type="Gene3D" id="1.20.1250.20">
    <property type="entry name" value="MFS general substrate transporter like domains"/>
    <property type="match status" value="2"/>
</dbReference>
<dbReference type="PANTHER" id="PTHR43791">
    <property type="entry name" value="PERMEASE-RELATED"/>
    <property type="match status" value="1"/>
</dbReference>